<proteinExistence type="predicted"/>
<dbReference type="EMBL" id="CAUJNA010003228">
    <property type="protein sequence ID" value="CAJ1396340.1"/>
    <property type="molecule type" value="Genomic_DNA"/>
</dbReference>
<comment type="caution">
    <text evidence="1">The sequence shown here is derived from an EMBL/GenBank/DDBJ whole genome shotgun (WGS) entry which is preliminary data.</text>
</comment>
<gene>
    <name evidence="1" type="ORF">EVOR1521_LOCUS20594</name>
</gene>
<name>A0AA36IYJ9_9DINO</name>
<dbReference type="SMART" id="SM00320">
    <property type="entry name" value="WD40"/>
    <property type="match status" value="3"/>
</dbReference>
<dbReference type="PANTHER" id="PTHR32215:SF0">
    <property type="entry name" value="CILIA- AND FLAGELLA-ASSOCIATED PROTEIN 57"/>
    <property type="match status" value="1"/>
</dbReference>
<evidence type="ECO:0000313" key="1">
    <source>
        <dbReference type="EMBL" id="CAJ1396340.1"/>
    </source>
</evidence>
<dbReference type="Proteomes" id="UP001178507">
    <property type="component" value="Unassembled WGS sequence"/>
</dbReference>
<dbReference type="InterPro" id="IPR052993">
    <property type="entry name" value="CFA-57"/>
</dbReference>
<dbReference type="InterPro" id="IPR015943">
    <property type="entry name" value="WD40/YVTN_repeat-like_dom_sf"/>
</dbReference>
<dbReference type="InterPro" id="IPR001680">
    <property type="entry name" value="WD40_rpt"/>
</dbReference>
<evidence type="ECO:0000313" key="2">
    <source>
        <dbReference type="Proteomes" id="UP001178507"/>
    </source>
</evidence>
<dbReference type="SUPFAM" id="SSF50978">
    <property type="entry name" value="WD40 repeat-like"/>
    <property type="match status" value="1"/>
</dbReference>
<dbReference type="Pfam" id="PF00400">
    <property type="entry name" value="WD40"/>
    <property type="match status" value="1"/>
</dbReference>
<dbReference type="SUPFAM" id="SSF117289">
    <property type="entry name" value="Nucleoporin domain"/>
    <property type="match status" value="1"/>
</dbReference>
<sequence>MGDEVRLELQHAFGSLCGSSLREPCVFADSAGQQIAFIVGRQLALRHVESNETTFRTVGERVDLLTACCASRDRSFLALAEKSGEAKVAIFDLKSGNSGPVKMVRPFGGAARVLSLAFSGSHEGGAGAGSAPKYLLAASQGPEPTLALMNWDAEKVLCKVKLSFQVDRICFPQQPDILQVTASGPQGLRLLQIRHAKGEVSLKLMPPFSNLPDDQRILDHTWLGTTVALCVQEGFVHLLNTEELILLQSIEFPFGQNAEIEDLTPLCIRALTGGFVVGGSSGYIAMWELAEEEDGSDASALAEEYKLATAAKVRPESDAVSSLDISPGEESLLLGFADADIGIVSISTLYSSEEVTCHVIGNHSAAITGMDLAVHRPLLLTASKGDGTVRVWNCTSRTCEIRAAFGEDPHAVAVHPFGYYAAVAFAEKLRLYHILVKDLKQHTEIHMRGIQLLKFSPSGHLLAVCQGKVIHIYSVRNLAKVVTLQGHSQDVTGLSFDPEDRSLWSIEDGRLIEWSLATWGIEANVSEPRCGRTPETPAN</sequence>
<protein>
    <submittedName>
        <fullName evidence="1">Uncharacterized protein</fullName>
    </submittedName>
</protein>
<dbReference type="AlphaFoldDB" id="A0AA36IYJ9"/>
<dbReference type="PANTHER" id="PTHR32215">
    <property type="entry name" value="CILIA- AND FLAGELLA-ASSOCIATED PROTEIN 57"/>
    <property type="match status" value="1"/>
</dbReference>
<accession>A0AA36IYJ9</accession>
<reference evidence="1" key="1">
    <citation type="submission" date="2023-08" db="EMBL/GenBank/DDBJ databases">
        <authorList>
            <person name="Chen Y."/>
            <person name="Shah S."/>
            <person name="Dougan E. K."/>
            <person name="Thang M."/>
            <person name="Chan C."/>
        </authorList>
    </citation>
    <scope>NUCLEOTIDE SEQUENCE</scope>
</reference>
<keyword evidence="2" id="KW-1185">Reference proteome</keyword>
<dbReference type="InterPro" id="IPR036322">
    <property type="entry name" value="WD40_repeat_dom_sf"/>
</dbReference>
<organism evidence="1 2">
    <name type="scientific">Effrenium voratum</name>
    <dbReference type="NCBI Taxonomy" id="2562239"/>
    <lineage>
        <taxon>Eukaryota</taxon>
        <taxon>Sar</taxon>
        <taxon>Alveolata</taxon>
        <taxon>Dinophyceae</taxon>
        <taxon>Suessiales</taxon>
        <taxon>Symbiodiniaceae</taxon>
        <taxon>Effrenium</taxon>
    </lineage>
</organism>
<dbReference type="Gene3D" id="2.130.10.10">
    <property type="entry name" value="YVTN repeat-like/Quinoprotein amine dehydrogenase"/>
    <property type="match status" value="2"/>
</dbReference>